<evidence type="ECO:0000313" key="2">
    <source>
        <dbReference type="EMBL" id="QSE90738.1"/>
    </source>
</evidence>
<proteinExistence type="predicted"/>
<protein>
    <submittedName>
        <fullName evidence="2">Polysaccharide deacetylase</fullName>
    </submittedName>
</protein>
<dbReference type="RefSeq" id="WP_206007162.1">
    <property type="nucleotide sequence ID" value="NZ_CP070619.1"/>
</dbReference>
<dbReference type="SUPFAM" id="SSF88713">
    <property type="entry name" value="Glycoside hydrolase/deacetylase"/>
    <property type="match status" value="1"/>
</dbReference>
<dbReference type="Proteomes" id="UP000662986">
    <property type="component" value="Chromosome"/>
</dbReference>
<dbReference type="CDD" id="cd10938">
    <property type="entry name" value="CE4_HpPgdA_like"/>
    <property type="match status" value="1"/>
</dbReference>
<keyword evidence="3" id="KW-1185">Reference proteome</keyword>
<reference evidence="2 3" key="1">
    <citation type="journal article" date="2021" name="Microbiol. Resour. Announc.">
        <title>Complete Genome Sequences of Two Rhodococcus sp. Strains with Large and Linear Chromosomes, Isolated from Apple Rhizosphere.</title>
        <authorList>
            <person name="Benning S."/>
            <person name="Brugnone N."/>
            <person name="Siani R."/>
            <person name="Kublik S."/>
            <person name="Schloter M."/>
            <person name="Rad V."/>
        </authorList>
    </citation>
    <scope>NUCLEOTIDE SEQUENCE [LARGE SCALE GENOMIC DNA]</scope>
    <source>
        <strain evidence="2 3">R79</strain>
    </source>
</reference>
<name>A0A974W5H8_9NOCA</name>
<dbReference type="PANTHER" id="PTHR47561">
    <property type="entry name" value="POLYSACCHARIDE DEACETYLASE FAMILY PROTEIN (AFU_ORTHOLOGUE AFUA_6G05030)"/>
    <property type="match status" value="1"/>
</dbReference>
<evidence type="ECO:0000313" key="3">
    <source>
        <dbReference type="Proteomes" id="UP000662986"/>
    </source>
</evidence>
<dbReference type="Pfam" id="PF01522">
    <property type="entry name" value="Polysacc_deac_1"/>
    <property type="match status" value="1"/>
</dbReference>
<accession>A0A974W5H8</accession>
<dbReference type="InterPro" id="IPR002509">
    <property type="entry name" value="NODB_dom"/>
</dbReference>
<gene>
    <name evidence="2" type="ORF">JWS13_19970</name>
</gene>
<dbReference type="InterPro" id="IPR011330">
    <property type="entry name" value="Glyco_hydro/deAcase_b/a-brl"/>
</dbReference>
<dbReference type="PANTHER" id="PTHR47561:SF1">
    <property type="entry name" value="POLYSACCHARIDE DEACETYLASE FAMILY PROTEIN (AFU_ORTHOLOGUE AFUA_6G05030)"/>
    <property type="match status" value="1"/>
</dbReference>
<dbReference type="EMBL" id="CP070619">
    <property type="protein sequence ID" value="QSE90738.1"/>
    <property type="molecule type" value="Genomic_DNA"/>
</dbReference>
<feature type="domain" description="NodB homology" evidence="1">
    <location>
        <begin position="46"/>
        <end position="267"/>
    </location>
</feature>
<dbReference type="InterPro" id="IPR037950">
    <property type="entry name" value="PgdA-like"/>
</dbReference>
<dbReference type="PROSITE" id="PS51677">
    <property type="entry name" value="NODB"/>
    <property type="match status" value="1"/>
</dbReference>
<dbReference type="Gene3D" id="3.20.20.370">
    <property type="entry name" value="Glycoside hydrolase/deacetylase"/>
    <property type="match status" value="1"/>
</dbReference>
<sequence length="300" mass="33466">MTTSTKSNSTTPNTSWRGDSAAIACLTFAVDAETPVLAAGRRYSSNAMAMSHQSYDMRRGLPRLLGILDEFSIRSTFFVPGFVAEMHPDAVSSIAEKGHEIAHHSYSHRPSTGLTPSQEREEFERGMEALSALDIHPVGYRAPMWAATWDTAELATEFGLKYDTSLMDDDRPYVISTGNGPLVELPPHWSLDDWEQYAYLPEPHLGNVIEPPEKALSVWTAELDGMREWGGLFQLTAHSFLSGRPGRAQNLRKLIETVLDRGDVEFRTGEELCAAALRDHSLDWRKQEPLEVSASAYPIW</sequence>
<evidence type="ECO:0000259" key="1">
    <source>
        <dbReference type="PROSITE" id="PS51677"/>
    </source>
</evidence>
<reference evidence="2 3" key="2">
    <citation type="journal article" date="2022" name="Arch. Microbiol.">
        <title>Rhodococcus pseudokoreensis sp. nov. isolated from the rhizosphere of young M26 apple rootstocks.</title>
        <authorList>
            <person name="Kampfer P."/>
            <person name="Glaeser S.P."/>
            <person name="Blom J."/>
            <person name="Wolf J."/>
            <person name="Benning S."/>
            <person name="Schloter M."/>
            <person name="Neumann-Schaal M."/>
        </authorList>
    </citation>
    <scope>NUCLEOTIDE SEQUENCE [LARGE SCALE GENOMIC DNA]</scope>
    <source>
        <strain evidence="2 3">R79</strain>
    </source>
</reference>
<organism evidence="2 3">
    <name type="scientific">Rhodococcus pseudokoreensis</name>
    <dbReference type="NCBI Taxonomy" id="2811421"/>
    <lineage>
        <taxon>Bacteria</taxon>
        <taxon>Bacillati</taxon>
        <taxon>Actinomycetota</taxon>
        <taxon>Actinomycetes</taxon>
        <taxon>Mycobacteriales</taxon>
        <taxon>Nocardiaceae</taxon>
        <taxon>Rhodococcus</taxon>
    </lineage>
</organism>